<keyword evidence="1" id="KW-0433">Leucine-rich repeat</keyword>
<dbReference type="InterPro" id="IPR032675">
    <property type="entry name" value="LRR_dom_sf"/>
</dbReference>
<dbReference type="SUPFAM" id="SSF48403">
    <property type="entry name" value="Ankyrin repeat"/>
    <property type="match status" value="1"/>
</dbReference>
<keyword evidence="4" id="KW-0472">Membrane</keyword>
<sequence length="758" mass="82960">MPLHFTGQQGIGIQEQCNFYSQAGLIPTKETGRISYRSTTQLTKAPQKFCKVLLKSGADPNARDNSGITPVHSAAYSGHVRTVHALIQGGADPNQHDMQDGKTAEEVVGQHLRCREPVSREHGQDVLKAFREYQTNGAAQNGRGVSQCKTAGWRECVPFMGNSGITASTFASGTYACVLCETENDSVAALNPFSGHVRANIVAVRGYPFRVLFANKLTHLDHSVVGILALVDSKITDVKNDTFARFSRLYHLSLDCNLLANVRQAWFTGLEKLRTLVLSNNRIKQIESGSFVHLTNLYDLDLENNMLQVVDPNWLFGLKRAKVINLGLNEINSISPGSFRNLQLNCLELGGKELSSLDVEVFRGQPSLLMLCVSSDMLASAHSAKPHGMAWSLRRFTNIMSGSATLVVEVPKFVFCARHTAYELSFAWVFDSSSNMPGSIEMGRVNPGISCGALDRSLSTVSIQAPAVVLTSDNSLTNNSLEQCRQVWEYDRGITVTVGPEDRNIFRMVSMTTYTGNMTIKSVAMSFTKTPDTTTISKTKSKCSDNHSPSIKTSHNNAKNISCILLTKDEHTELTFTVPTVQCLEDETTTANSTDTHYSISMIHHSKYTEKDFTSSELGGNTTFHVSTTTGQATHHVLVSVVVWAVVSLVVLVLVVFIRKLCSSSKSDEDARASDDAHFWTIPPGVAFPGLLRSASLPSCSRKMASDDVDSCRSLPAVLHSIEPTYSEIPDDIAAAQRPLPDLPHTYWEIPDAGMAQV</sequence>
<dbReference type="SMART" id="SM00369">
    <property type="entry name" value="LRR_TYP"/>
    <property type="match status" value="4"/>
</dbReference>
<dbReference type="InterPro" id="IPR003591">
    <property type="entry name" value="Leu-rich_rpt_typical-subtyp"/>
</dbReference>
<dbReference type="PANTHER" id="PTHR24366">
    <property type="entry name" value="IG(IMMUNOGLOBULIN) AND LRR(LEUCINE RICH REPEAT) DOMAINS"/>
    <property type="match status" value="1"/>
</dbReference>
<dbReference type="FunFam" id="3.80.10.10:FF:001023">
    <property type="entry name" value="Uncharacterized protein"/>
    <property type="match status" value="1"/>
</dbReference>
<evidence type="ECO:0000256" key="3">
    <source>
        <dbReference type="PROSITE-ProRule" id="PRU00023"/>
    </source>
</evidence>
<reference evidence="5" key="1">
    <citation type="journal article" date="2008" name="Nature">
        <title>The amphioxus genome and the evolution of the chordate karyotype.</title>
        <authorList>
            <consortium name="US DOE Joint Genome Institute (JGI-PGF)"/>
            <person name="Putnam N.H."/>
            <person name="Butts T."/>
            <person name="Ferrier D.E.K."/>
            <person name="Furlong R.F."/>
            <person name="Hellsten U."/>
            <person name="Kawashima T."/>
            <person name="Robinson-Rechavi M."/>
            <person name="Shoguchi E."/>
            <person name="Terry A."/>
            <person name="Yu J.-K."/>
            <person name="Benito-Gutierrez E.L."/>
            <person name="Dubchak I."/>
            <person name="Garcia-Fernandez J."/>
            <person name="Gibson-Brown J.J."/>
            <person name="Grigoriev I.V."/>
            <person name="Horton A.C."/>
            <person name="de Jong P.J."/>
            <person name="Jurka J."/>
            <person name="Kapitonov V.V."/>
            <person name="Kohara Y."/>
            <person name="Kuroki Y."/>
            <person name="Lindquist E."/>
            <person name="Lucas S."/>
            <person name="Osoegawa K."/>
            <person name="Pennacchio L.A."/>
            <person name="Salamov A.A."/>
            <person name="Satou Y."/>
            <person name="Sauka-Spengler T."/>
            <person name="Schmutz J."/>
            <person name="Shin-I T."/>
            <person name="Toyoda A."/>
            <person name="Bronner-Fraser M."/>
            <person name="Fujiyama A."/>
            <person name="Holland L.Z."/>
            <person name="Holland P.W.H."/>
            <person name="Satoh N."/>
            <person name="Rokhsar D.S."/>
        </authorList>
    </citation>
    <scope>NUCLEOTIDE SEQUENCE [LARGE SCALE GENOMIC DNA]</scope>
    <source>
        <strain evidence="5">S238N-H82</strain>
        <tissue evidence="5">Testes</tissue>
    </source>
</reference>
<evidence type="ECO:0000256" key="1">
    <source>
        <dbReference type="ARBA" id="ARBA00022614"/>
    </source>
</evidence>
<dbReference type="Gene3D" id="1.25.40.20">
    <property type="entry name" value="Ankyrin repeat-containing domain"/>
    <property type="match status" value="1"/>
</dbReference>
<dbReference type="InParanoid" id="C3YM88"/>
<dbReference type="InterPro" id="IPR001611">
    <property type="entry name" value="Leu-rich_rpt"/>
</dbReference>
<dbReference type="AlphaFoldDB" id="C3YM88"/>
<dbReference type="EMBL" id="GG666529">
    <property type="protein sequence ID" value="EEN58682.1"/>
    <property type="molecule type" value="Genomic_DNA"/>
</dbReference>
<dbReference type="InterPro" id="IPR002110">
    <property type="entry name" value="Ankyrin_rpt"/>
</dbReference>
<dbReference type="SMART" id="SM00248">
    <property type="entry name" value="ANK"/>
    <property type="match status" value="1"/>
</dbReference>
<evidence type="ECO:0000313" key="5">
    <source>
        <dbReference type="EMBL" id="EEN58682.1"/>
    </source>
</evidence>
<evidence type="ECO:0000256" key="4">
    <source>
        <dbReference type="SAM" id="Phobius"/>
    </source>
</evidence>
<feature type="repeat" description="ANK" evidence="3">
    <location>
        <begin position="66"/>
        <end position="98"/>
    </location>
</feature>
<dbReference type="PROSITE" id="PS50088">
    <property type="entry name" value="ANK_REPEAT"/>
    <property type="match status" value="1"/>
</dbReference>
<dbReference type="PROSITE" id="PS50297">
    <property type="entry name" value="ANK_REP_REGION"/>
    <property type="match status" value="1"/>
</dbReference>
<dbReference type="Pfam" id="PF13637">
    <property type="entry name" value="Ank_4"/>
    <property type="match status" value="1"/>
</dbReference>
<evidence type="ECO:0000256" key="2">
    <source>
        <dbReference type="ARBA" id="ARBA00022737"/>
    </source>
</evidence>
<proteinExistence type="predicted"/>
<keyword evidence="2" id="KW-0677">Repeat</keyword>
<dbReference type="Pfam" id="PF13855">
    <property type="entry name" value="LRR_8"/>
    <property type="match status" value="1"/>
</dbReference>
<keyword evidence="3" id="KW-0040">ANK repeat</keyword>
<dbReference type="eggNOG" id="KOG0619">
    <property type="taxonomic scope" value="Eukaryota"/>
</dbReference>
<dbReference type="SUPFAM" id="SSF52058">
    <property type="entry name" value="L domain-like"/>
    <property type="match status" value="1"/>
</dbReference>
<dbReference type="PANTHER" id="PTHR24366:SF96">
    <property type="entry name" value="LEUCINE RICH REPEAT CONTAINING 53"/>
    <property type="match status" value="1"/>
</dbReference>
<dbReference type="Gene3D" id="3.80.10.10">
    <property type="entry name" value="Ribonuclease Inhibitor"/>
    <property type="match status" value="1"/>
</dbReference>
<accession>C3YM88</accession>
<protein>
    <submittedName>
        <fullName evidence="5">Uncharacterized protein</fullName>
    </submittedName>
</protein>
<name>C3YM88_BRAFL</name>
<dbReference type="PROSITE" id="PS51450">
    <property type="entry name" value="LRR"/>
    <property type="match status" value="1"/>
</dbReference>
<keyword evidence="4" id="KW-0812">Transmembrane</keyword>
<gene>
    <name evidence="5" type="ORF">BRAFLDRAFT_72961</name>
</gene>
<dbReference type="InterPro" id="IPR036770">
    <property type="entry name" value="Ankyrin_rpt-contain_sf"/>
</dbReference>
<feature type="transmembrane region" description="Helical" evidence="4">
    <location>
        <begin position="637"/>
        <end position="658"/>
    </location>
</feature>
<organism>
    <name type="scientific">Branchiostoma floridae</name>
    <name type="common">Florida lancelet</name>
    <name type="synonym">Amphioxus</name>
    <dbReference type="NCBI Taxonomy" id="7739"/>
    <lineage>
        <taxon>Eukaryota</taxon>
        <taxon>Metazoa</taxon>
        <taxon>Chordata</taxon>
        <taxon>Cephalochordata</taxon>
        <taxon>Leptocardii</taxon>
        <taxon>Amphioxiformes</taxon>
        <taxon>Branchiostomatidae</taxon>
        <taxon>Branchiostoma</taxon>
    </lineage>
</organism>
<keyword evidence="4" id="KW-1133">Transmembrane helix</keyword>